<accession>A0A1Q9CIB5</accession>
<comment type="subcellular location">
    <subcellularLocation>
        <location evidence="1">Cytoplasm</location>
        <location evidence="1">Cytoskeleton</location>
        <location evidence="1">Microtubule organizing center</location>
    </subcellularLocation>
</comment>
<dbReference type="Pfam" id="PF12554">
    <property type="entry name" value="MOZART1"/>
    <property type="match status" value="1"/>
</dbReference>
<protein>
    <submittedName>
        <fullName evidence="6">Mitotic-spindle organizing protein 1</fullName>
    </submittedName>
</protein>
<reference evidence="6 7" key="1">
    <citation type="submission" date="2016-02" db="EMBL/GenBank/DDBJ databases">
        <title>Genome analysis of coral dinoflagellate symbionts highlights evolutionary adaptations to a symbiotic lifestyle.</title>
        <authorList>
            <person name="Aranda M."/>
            <person name="Li Y."/>
            <person name="Liew Y.J."/>
            <person name="Baumgarten S."/>
            <person name="Simakov O."/>
            <person name="Wilson M."/>
            <person name="Piel J."/>
            <person name="Ashoor H."/>
            <person name="Bougouffa S."/>
            <person name="Bajic V.B."/>
            <person name="Ryu T."/>
            <person name="Ravasi T."/>
            <person name="Bayer T."/>
            <person name="Micklem G."/>
            <person name="Kim H."/>
            <person name="Bhak J."/>
            <person name="Lajeunesse T.C."/>
            <person name="Voolstra C.R."/>
        </authorList>
    </citation>
    <scope>NUCLEOTIDE SEQUENCE [LARGE SCALE GENOMIC DNA]</scope>
    <source>
        <strain evidence="6 7">CCMP2467</strain>
    </source>
</reference>
<dbReference type="PANTHER" id="PTHR28520">
    <property type="entry name" value="MITOTIC-SPINDLE ORGANIZING PROTEIN 1"/>
    <property type="match status" value="1"/>
</dbReference>
<keyword evidence="3" id="KW-0963">Cytoplasm</keyword>
<dbReference type="GO" id="GO:0031021">
    <property type="term" value="C:interphase microtubule organizing center"/>
    <property type="evidence" value="ECO:0007669"/>
    <property type="project" value="TreeGrafter"/>
</dbReference>
<evidence type="ECO:0000256" key="4">
    <source>
        <dbReference type="ARBA" id="ARBA00023212"/>
    </source>
</evidence>
<evidence type="ECO:0000256" key="2">
    <source>
        <dbReference type="ARBA" id="ARBA00011015"/>
    </source>
</evidence>
<keyword evidence="7" id="KW-1185">Reference proteome</keyword>
<proteinExistence type="inferred from homology"/>
<organism evidence="6 7">
    <name type="scientific">Symbiodinium microadriaticum</name>
    <name type="common">Dinoflagellate</name>
    <name type="synonym">Zooxanthella microadriatica</name>
    <dbReference type="NCBI Taxonomy" id="2951"/>
    <lineage>
        <taxon>Eukaryota</taxon>
        <taxon>Sar</taxon>
        <taxon>Alveolata</taxon>
        <taxon>Dinophyceae</taxon>
        <taxon>Suessiales</taxon>
        <taxon>Symbiodiniaceae</taxon>
        <taxon>Symbiodinium</taxon>
    </lineage>
</organism>
<dbReference type="OrthoDB" id="448655at2759"/>
<evidence type="ECO:0000313" key="7">
    <source>
        <dbReference type="Proteomes" id="UP000186817"/>
    </source>
</evidence>
<dbReference type="GO" id="GO:0090307">
    <property type="term" value="P:mitotic spindle assembly"/>
    <property type="evidence" value="ECO:0007669"/>
    <property type="project" value="TreeGrafter"/>
</dbReference>
<name>A0A1Q9CIB5_SYMMI</name>
<dbReference type="InterPro" id="IPR022214">
    <property type="entry name" value="MZT1"/>
</dbReference>
<dbReference type="OMA" id="YDEPTEN"/>
<dbReference type="GO" id="GO:0005819">
    <property type="term" value="C:spindle"/>
    <property type="evidence" value="ECO:0007669"/>
    <property type="project" value="TreeGrafter"/>
</dbReference>
<evidence type="ECO:0000256" key="1">
    <source>
        <dbReference type="ARBA" id="ARBA00004267"/>
    </source>
</evidence>
<dbReference type="Proteomes" id="UP000186817">
    <property type="component" value="Unassembled WGS sequence"/>
</dbReference>
<comment type="similarity">
    <text evidence="2">Belongs to the MOZART1 family.</text>
</comment>
<dbReference type="GO" id="GO:0051415">
    <property type="term" value="P:microtubule nucleation by interphase microtubule organizing center"/>
    <property type="evidence" value="ECO:0007669"/>
    <property type="project" value="TreeGrafter"/>
</dbReference>
<feature type="compositionally biased region" description="Acidic residues" evidence="5">
    <location>
        <begin position="478"/>
        <end position="500"/>
    </location>
</feature>
<feature type="region of interest" description="Disordered" evidence="5">
    <location>
        <begin position="478"/>
        <end position="516"/>
    </location>
</feature>
<dbReference type="GO" id="GO:0033566">
    <property type="term" value="P:gamma-tubulin complex localization"/>
    <property type="evidence" value="ECO:0007669"/>
    <property type="project" value="InterPro"/>
</dbReference>
<comment type="caution">
    <text evidence="6">The sequence shown here is derived from an EMBL/GenBank/DDBJ whole genome shotgun (WGS) entry which is preliminary data.</text>
</comment>
<evidence type="ECO:0000256" key="3">
    <source>
        <dbReference type="ARBA" id="ARBA00022490"/>
    </source>
</evidence>
<evidence type="ECO:0000256" key="5">
    <source>
        <dbReference type="SAM" id="MobiDB-lite"/>
    </source>
</evidence>
<dbReference type="PANTHER" id="PTHR28520:SF2">
    <property type="entry name" value="MITOTIC-SPINDLE ORGANIZING PROTEIN 1"/>
    <property type="match status" value="1"/>
</dbReference>
<dbReference type="EMBL" id="LSRX01001175">
    <property type="protein sequence ID" value="OLP82668.1"/>
    <property type="molecule type" value="Genomic_DNA"/>
</dbReference>
<dbReference type="AlphaFoldDB" id="A0A1Q9CIB5"/>
<gene>
    <name evidence="6" type="primary">mzt1</name>
    <name evidence="6" type="ORF">AK812_SmicGene36663</name>
</gene>
<evidence type="ECO:0000313" key="6">
    <source>
        <dbReference type="EMBL" id="OLP82668.1"/>
    </source>
</evidence>
<sequence>MASREDAQELDRKETMDILYEISTLLNTGLNKESLEALVGLCELGVNPEALAAAVKDLRTEAARLRSDASEAELRRAWLLLALLALPGLCFWRPGWSQAFVNVPPRKHRQTASSPTTYTHYEHHDLFISPCVFEYPIRSFETSFNFSQGGLPDFYEALEFFHGACAKKEDFPIALVAESPRPWQLLTPAEDSMSEPGHHGPSGSGGIPLHEFRKDVLPWWCPGIPYYPLRLYFERLKLWYRLFKGDDTLVGPMVGGRLQGKAQRQGMNLRLIKPDGTYDVGSAALVRLSVDEVRDPNDPRVILQNSIPSGVQALCNSLKEAFGLSDQEVVNRSIEDFFEFRRGSGNKLSFQEYSVEWDFRLEEAQTKAGLELNDVAKFYLFFRGSALPQKFTEDIKLQLQGDLRRFQDTRTLALRLITKKDDIGNDASFFQDDEAYQNNGWDWYDDGWSWVDESEAYYEDTWTEEPYQDFYDEPTENWQQTEEEQYYGEWPEDGDPESADPAESVNESEAQSYPVKGKGKGKGFSCSICGSRWRSSSSCPVGQGSGHGKSPKGSFKDRGKFNSKGWKGYGYGKKPSFGWKGSGKRPGWGKRGPGYHGYAAKTLSQSFGEMSARAKPVKTVHFRLDQEDEQNTTSGASSSAASRKLTLNFPTALYSDYLNYRTVMGEKRRGLLVDPGASETLRDIVENCLPRGPADVSWCREKQNSVSGISGQPEATLGEVHIPLGFAGADGTFAADVLGGEGSMLVSEPPPMWLRTSSLKWAMNWKAARL</sequence>
<dbReference type="GO" id="GO:0000931">
    <property type="term" value="C:gamma-tubulin ring complex"/>
    <property type="evidence" value="ECO:0007669"/>
    <property type="project" value="InterPro"/>
</dbReference>
<keyword evidence="4" id="KW-0206">Cytoskeleton</keyword>